<proteinExistence type="predicted"/>
<reference evidence="1 2" key="1">
    <citation type="journal article" date="2022" name="Hortic Res">
        <title>A haplotype resolved chromosomal level avocado genome allows analysis of novel avocado genes.</title>
        <authorList>
            <person name="Nath O."/>
            <person name="Fletcher S.J."/>
            <person name="Hayward A."/>
            <person name="Shaw L.M."/>
            <person name="Masouleh A.K."/>
            <person name="Furtado A."/>
            <person name="Henry R.J."/>
            <person name="Mitter N."/>
        </authorList>
    </citation>
    <scope>NUCLEOTIDE SEQUENCE [LARGE SCALE GENOMIC DNA]</scope>
    <source>
        <strain evidence="2">cv. Hass</strain>
    </source>
</reference>
<name>A0ACC2LPB9_PERAE</name>
<evidence type="ECO:0000313" key="2">
    <source>
        <dbReference type="Proteomes" id="UP001234297"/>
    </source>
</evidence>
<evidence type="ECO:0000313" key="1">
    <source>
        <dbReference type="EMBL" id="KAJ8634866.1"/>
    </source>
</evidence>
<dbReference type="Proteomes" id="UP001234297">
    <property type="component" value="Chromosome 3"/>
</dbReference>
<accession>A0ACC2LPB9</accession>
<sequence length="627" mass="69472">MAQSWEDLPEELWKAIFDCFKPTEYHHLESISLVCKRLQFLSDRLVSTLNVSTPTFLLAPADGDISPLFRRFHHLKRINFSDPLSKVSVNNIVSAISRSDLRLTALDLSNQERLSYFAVHDLGRKMKDTMRTLICARMRFLNDQDLDQIAASFPDLEELDISYPRNFPFGGGGVSDEGISGIAEKLQKLRSINISGNRLISDVSLINLSSRSSLSEISARNCSCLTISGIDYVIQHRSNLLSLSISINPIPSSHAFIESFRANASNLQSLELSNTCVSDELLSVIGNHNLFLQKLVLSDCRGFTFDGLFNCVLGQQSLQHLNLYRTGFLTDERMSSLSEHLPHLFSIGLDTCSRLTSSTFFNLAKNCPSLEEISMSDTSLGLGGEVPHLFSIGLDTCSRLTSSTLFNLAKNFPSLEEISMLDTSLGLGGEDSVSELGKNCKIWSLKLSDNKYLRDETLERIGTLCPELRSLDVSLCPSITGVGIGGIGKYCTKITELRIDWCRGVRNLGSDLQFSKLEVLMASASGIEDAGLEMIGRGCQRLRILHVKDCYGVTKEGLRQLLKSDSSCKVLRKLNLERCCDLSADFLAWMVSSSPSLRTIILSSRSLPTLKSRDLFLKHGCLVTSAE</sequence>
<keyword evidence="2" id="KW-1185">Reference proteome</keyword>
<protein>
    <submittedName>
        <fullName evidence="1">Uncharacterized protein</fullName>
    </submittedName>
</protein>
<organism evidence="1 2">
    <name type="scientific">Persea americana</name>
    <name type="common">Avocado</name>
    <dbReference type="NCBI Taxonomy" id="3435"/>
    <lineage>
        <taxon>Eukaryota</taxon>
        <taxon>Viridiplantae</taxon>
        <taxon>Streptophyta</taxon>
        <taxon>Embryophyta</taxon>
        <taxon>Tracheophyta</taxon>
        <taxon>Spermatophyta</taxon>
        <taxon>Magnoliopsida</taxon>
        <taxon>Magnoliidae</taxon>
        <taxon>Laurales</taxon>
        <taxon>Lauraceae</taxon>
        <taxon>Persea</taxon>
    </lineage>
</organism>
<dbReference type="EMBL" id="CM056811">
    <property type="protein sequence ID" value="KAJ8634866.1"/>
    <property type="molecule type" value="Genomic_DNA"/>
</dbReference>
<gene>
    <name evidence="1" type="ORF">MRB53_009133</name>
</gene>
<comment type="caution">
    <text evidence="1">The sequence shown here is derived from an EMBL/GenBank/DDBJ whole genome shotgun (WGS) entry which is preliminary data.</text>
</comment>